<dbReference type="PRINTS" id="PR00420">
    <property type="entry name" value="RNGMNOXGNASE"/>
</dbReference>
<dbReference type="SUPFAM" id="SSF51905">
    <property type="entry name" value="FAD/NAD(P)-binding domain"/>
    <property type="match status" value="1"/>
</dbReference>
<evidence type="ECO:0000313" key="3">
    <source>
        <dbReference type="EMBL" id="ALX05824.1"/>
    </source>
</evidence>
<dbReference type="AlphaFoldDB" id="A0A0U4AZU4"/>
<dbReference type="Gene3D" id="3.50.50.60">
    <property type="entry name" value="FAD/NAD(P)-binding domain"/>
    <property type="match status" value="1"/>
</dbReference>
<dbReference type="OrthoDB" id="3316391at2"/>
<feature type="domain" description="FAD-binding" evidence="2">
    <location>
        <begin position="2"/>
        <end position="344"/>
    </location>
</feature>
<keyword evidence="1" id="KW-0560">Oxidoreductase</keyword>
<evidence type="ECO:0000256" key="1">
    <source>
        <dbReference type="ARBA" id="ARBA00023002"/>
    </source>
</evidence>
<dbReference type="Proteomes" id="UP000067689">
    <property type="component" value="Chromosome"/>
</dbReference>
<dbReference type="GO" id="GO:0071949">
    <property type="term" value="F:FAD binding"/>
    <property type="evidence" value="ECO:0007669"/>
    <property type="project" value="InterPro"/>
</dbReference>
<proteinExistence type="predicted"/>
<keyword evidence="4" id="KW-1185">Reference proteome</keyword>
<dbReference type="STRING" id="2041.AERYTH_14530"/>
<dbReference type="PATRIC" id="fig|2041.4.peg.3031"/>
<organism evidence="3 4">
    <name type="scientific">Aeromicrobium erythreum</name>
    <dbReference type="NCBI Taxonomy" id="2041"/>
    <lineage>
        <taxon>Bacteria</taxon>
        <taxon>Bacillati</taxon>
        <taxon>Actinomycetota</taxon>
        <taxon>Actinomycetes</taxon>
        <taxon>Propionibacteriales</taxon>
        <taxon>Nocardioidaceae</taxon>
        <taxon>Aeromicrobium</taxon>
    </lineage>
</organism>
<name>A0A0U4AZU4_9ACTN</name>
<accession>A0A0U4AZU4</accession>
<dbReference type="GO" id="GO:0008688">
    <property type="term" value="F:3-(3-hydroxyphenyl)propionate hydroxylase activity"/>
    <property type="evidence" value="ECO:0007669"/>
    <property type="project" value="TreeGrafter"/>
</dbReference>
<dbReference type="EMBL" id="CP011502">
    <property type="protein sequence ID" value="ALX05824.1"/>
    <property type="molecule type" value="Genomic_DNA"/>
</dbReference>
<evidence type="ECO:0000313" key="4">
    <source>
        <dbReference type="Proteomes" id="UP000067689"/>
    </source>
</evidence>
<dbReference type="InterPro" id="IPR002938">
    <property type="entry name" value="FAD-bd"/>
</dbReference>
<dbReference type="KEGG" id="aer:AERYTH_14530"/>
<sequence>MPVVVVGAGPTGSAAALALAARGVRSVVVERWPEVYPQPRAVHLDDEVYRVLVRLGLEDDLARLTRPCAGLRLVDADLRVLASFDRSGASPGTGYPRANMFDQPVLDAVLRERLRSTPEVTLLTGREVVGVEQESADHVVVLHRPLDDDGPQERLEASFLLGCDGANSVVRREVGGRMVDLGFEQRWLVVDVDTDVDLGHWDGVHQVCDSTRAATFMRVGARRYRWELRLLDDETADDLASLPAVLPLLRPWLGAVDAADLQLVRSTGYTFRAAVAERWRWDRVLVLGDAAHLTPPFVGQGMGAGIRDVDNLVWKVAGVLDGSLPADVLDTYEVERSAHARAMILLARRVGVLMSSGGRVGDHARGVVLPIVARSARLYAGAVDSATPALVRSSLVLRSRGDRLAGRLCPNVTGGGATLDRLVGLRWALVTSKPPSPSVAEELASRDVAVVEVGPAAGGTLDGLATWLAEAGCAAALVRPDRTVMASGPDLPALVATATSLLLPARTEALV</sequence>
<dbReference type="Pfam" id="PF01494">
    <property type="entry name" value="FAD_binding_3"/>
    <property type="match status" value="1"/>
</dbReference>
<reference evidence="3 4" key="1">
    <citation type="journal article" date="1991" name="Int. J. Syst. Bacteriol.">
        <title>Description of the erythromycin-producing bacterium Arthrobacter sp. strain NRRL B-3381 as Aeromicrobium erythreum gen. nov., sp. nov.</title>
        <authorList>
            <person name="Miller E.S."/>
            <person name="Woese C.R."/>
            <person name="Brenner S."/>
        </authorList>
    </citation>
    <scope>NUCLEOTIDE SEQUENCE [LARGE SCALE GENOMIC DNA]</scope>
    <source>
        <strain evidence="3 4">AR18</strain>
    </source>
</reference>
<dbReference type="PANTHER" id="PTHR43476:SF3">
    <property type="entry name" value="FAD-BINDING MONOOXYGENASE"/>
    <property type="match status" value="1"/>
</dbReference>
<protein>
    <recommendedName>
        <fullName evidence="2">FAD-binding domain-containing protein</fullName>
    </recommendedName>
</protein>
<gene>
    <name evidence="3" type="ORF">AERYTH_14530</name>
</gene>
<dbReference type="Gene3D" id="3.30.9.10">
    <property type="entry name" value="D-Amino Acid Oxidase, subunit A, domain 2"/>
    <property type="match status" value="1"/>
</dbReference>
<dbReference type="InterPro" id="IPR036188">
    <property type="entry name" value="FAD/NAD-bd_sf"/>
</dbReference>
<dbReference type="PANTHER" id="PTHR43476">
    <property type="entry name" value="3-(3-HYDROXY-PHENYL)PROPIONATE/3-HYDROXYCINNAMIC ACID HYDROXYLASE"/>
    <property type="match status" value="1"/>
</dbReference>
<dbReference type="NCBIfam" id="NF004829">
    <property type="entry name" value="PRK06183.1-3"/>
    <property type="match status" value="1"/>
</dbReference>
<evidence type="ECO:0000259" key="2">
    <source>
        <dbReference type="Pfam" id="PF01494"/>
    </source>
</evidence>
<dbReference type="GO" id="GO:0019622">
    <property type="term" value="P:3-(3-hydroxy)phenylpropionate catabolic process"/>
    <property type="evidence" value="ECO:0007669"/>
    <property type="project" value="TreeGrafter"/>
</dbReference>
<dbReference type="InterPro" id="IPR050631">
    <property type="entry name" value="PheA/TfdB_FAD_monoxygenase"/>
</dbReference>